<dbReference type="RefSeq" id="WP_345151640.1">
    <property type="nucleotide sequence ID" value="NZ_BAABEO010000019.1"/>
</dbReference>
<reference evidence="2" key="1">
    <citation type="journal article" date="2019" name="Int. J. Syst. Evol. Microbiol.">
        <title>The Global Catalogue of Microorganisms (GCM) 10K type strain sequencing project: providing services to taxonomists for standard genome sequencing and annotation.</title>
        <authorList>
            <consortium name="The Broad Institute Genomics Platform"/>
            <consortium name="The Broad Institute Genome Sequencing Center for Infectious Disease"/>
            <person name="Wu L."/>
            <person name="Ma J."/>
        </authorList>
    </citation>
    <scope>NUCLEOTIDE SEQUENCE [LARGE SCALE GENOMIC DNA]</scope>
    <source>
        <strain evidence="2">JCM 30742</strain>
    </source>
</reference>
<evidence type="ECO:0008006" key="3">
    <source>
        <dbReference type="Google" id="ProtNLM"/>
    </source>
</evidence>
<dbReference type="InterPro" id="IPR006626">
    <property type="entry name" value="PbH1"/>
</dbReference>
<dbReference type="InterPro" id="IPR012334">
    <property type="entry name" value="Pectin_lyas_fold"/>
</dbReference>
<comment type="caution">
    <text evidence="1">The sequence shown here is derived from an EMBL/GenBank/DDBJ whole genome shotgun (WGS) entry which is preliminary data.</text>
</comment>
<dbReference type="Gene3D" id="2.160.20.10">
    <property type="entry name" value="Single-stranded right-handed beta-helix, Pectin lyase-like"/>
    <property type="match status" value="1"/>
</dbReference>
<gene>
    <name evidence="1" type="ORF">GCM10023081_28070</name>
</gene>
<keyword evidence="2" id="KW-1185">Reference proteome</keyword>
<proteinExistence type="predicted"/>
<dbReference type="Proteomes" id="UP001500752">
    <property type="component" value="Unassembled WGS sequence"/>
</dbReference>
<dbReference type="SMART" id="SM00710">
    <property type="entry name" value="PbH1"/>
    <property type="match status" value="6"/>
</dbReference>
<protein>
    <recommendedName>
        <fullName evidence="3">Right handed beta helix domain-containing protein</fullName>
    </recommendedName>
</protein>
<name>A0ABP7CIX9_9MICC</name>
<dbReference type="EMBL" id="BAABEO010000019">
    <property type="protein sequence ID" value="GAA3689081.1"/>
    <property type="molecule type" value="Genomic_DNA"/>
</dbReference>
<dbReference type="SUPFAM" id="SSF51126">
    <property type="entry name" value="Pectin lyase-like"/>
    <property type="match status" value="1"/>
</dbReference>
<sequence>MTADVSRSFADRDKLFHAVVRQQGRLPTDAEETHSAELGDWTHDSEFVETITPLGTPDDGFKIVVPTGVDDGFAILPGSYYLGGARVENPGRLAYADQVDGNWLTQDEPVGRGSRVLVWLEVEERVVTGVQDAELLEPALRGADGSGRTRLCWRVRQAPTTWDDCGKALAEVLAPEAADALDPLTGAIASPGTLTIGFDDTDADLDLCKPAVEPGYLGNRNNCYRIKRTRPGFFVWGEDNAAQLYRVTVGADKRTIRFLTEPRDEYLRPRPGQTVELLRGDVLLPNYERIAELDGDYFRVTGGYQDGSIQVGSDVKPSWLTWLATSPLDPAAPAGTKRHLYVRVWTGGGVGADPAVPFTIGTGRTLVGTGLTVTFDGATLPGDGWTVSARPDAPARVLPWALREGMRAHGPRRHVAALAIVDLKTGDVHDCRERFRPLHKIRTCCTITVGPPGTHVGDVDSIADALALVPPEGGTVCLLAGRHPANVVVDGRRDLRFTGCPGKTTWVPKDPDEPLVCVIDTMGIGFSDIVFESGTAPAIVAGRRDPSDDVVEHGGLLVQDCVFVAPAGCAVLARSMEGTTLLRCRVLAGPFPEATRLQDFESLPAVFLQGKGLVVERCEVRARREQGMVPGRLVLGGVQIGGGSLGVTIRDCLIEDGAGIGITLGSIMFLKVGRARLEREGDIVLVEAVKAHASSDAGSVKHGWQDMLQGFRHVTGEAGCIGVEPVDPDPTGGGEEVEVPVSEGMVEDVEILHNRVLGMGSSGIATYPLGLLPDRPIGDAVTVSRLLIADNLVADNLQFEVNVDDKLLRAFFPVGGIALAVALDCVLRGNEILRNGSEFGGGTCGIGIVYGEDVRVADNRIEDNGRFDAERVVAGPNAGVHLSAVKAGIGAEGAGAMAGSDTPALTMHGNIVSQPAGRALRALALGPVMVNDNRLVGGNRSRLFAALQSAATHLQYAQGIRTSGSGFDLSRVELILDLLGGDAVNLVNLAVATDLALIQKDASGRGMGLAEIFAQVVSPSTSVTHLPATNAAFQFRCGGPTMFHDNQVSLHRPLPDGPPMTLSAIFIGSSDDVGFADNQFGIEPDSRFAVIDALILGVTVRITGNRGQEAVPTVLSVASLARVWNSAALNQTTRPIHAVGLVGSQVQLNLNA</sequence>
<accession>A0ABP7CIX9</accession>
<evidence type="ECO:0000313" key="2">
    <source>
        <dbReference type="Proteomes" id="UP001500752"/>
    </source>
</evidence>
<dbReference type="InterPro" id="IPR011050">
    <property type="entry name" value="Pectin_lyase_fold/virulence"/>
</dbReference>
<evidence type="ECO:0000313" key="1">
    <source>
        <dbReference type="EMBL" id="GAA3689081.1"/>
    </source>
</evidence>
<organism evidence="1 2">
    <name type="scientific">Arthrobacter ginkgonis</name>
    <dbReference type="NCBI Taxonomy" id="1630594"/>
    <lineage>
        <taxon>Bacteria</taxon>
        <taxon>Bacillati</taxon>
        <taxon>Actinomycetota</taxon>
        <taxon>Actinomycetes</taxon>
        <taxon>Micrococcales</taxon>
        <taxon>Micrococcaceae</taxon>
        <taxon>Arthrobacter</taxon>
    </lineage>
</organism>